<organism evidence="1">
    <name type="scientific">Candidatus Kentrum sp. FW</name>
    <dbReference type="NCBI Taxonomy" id="2126338"/>
    <lineage>
        <taxon>Bacteria</taxon>
        <taxon>Pseudomonadati</taxon>
        <taxon>Pseudomonadota</taxon>
        <taxon>Gammaproteobacteria</taxon>
        <taxon>Candidatus Kentrum</taxon>
    </lineage>
</organism>
<reference evidence="1" key="1">
    <citation type="submission" date="2019-02" db="EMBL/GenBank/DDBJ databases">
        <authorList>
            <person name="Gruber-Vodicka R. H."/>
            <person name="Seah K. B. B."/>
        </authorList>
    </citation>
    <scope>NUCLEOTIDE SEQUENCE</scope>
    <source>
        <strain evidence="1">BECK_BZ106</strain>
    </source>
</reference>
<proteinExistence type="predicted"/>
<dbReference type="EMBL" id="CAADFD010000082">
    <property type="protein sequence ID" value="VFJ63362.1"/>
    <property type="molecule type" value="Genomic_DNA"/>
</dbReference>
<accession>A0A450T9K7</accession>
<evidence type="ECO:0000313" key="1">
    <source>
        <dbReference type="EMBL" id="VFJ63362.1"/>
    </source>
</evidence>
<dbReference type="PROSITE" id="PS51257">
    <property type="entry name" value="PROKAR_LIPOPROTEIN"/>
    <property type="match status" value="1"/>
</dbReference>
<name>A0A450T9K7_9GAMM</name>
<protein>
    <submittedName>
        <fullName evidence="1">Uncharacterized protein</fullName>
    </submittedName>
</protein>
<dbReference type="AlphaFoldDB" id="A0A450T9K7"/>
<sequence length="269" mass="29536">MISAKWSILGLLCISIVGCALHGGNPMNELARENSEGFEAFDTPRTFHGPGTILRRSSNGTVYLVGKIDNIIITGEETFPEIRRTKSMKIGSLMKTIGIGQLPVGFSLQVDNAVEVEISAFNGKREMIDDGYLLKLDGFFRDRPKVSGSEYFIIRETISSLEIQIKSSESQLIDWGANIGTADLAESSGSIALEGDSAVIFSNTYDSPRKILYKPERLTFIEKRTPSVQTRGVSPRGAEPSQLKVTAKKVTRGEFLIPEKVISDKTADR</sequence>
<gene>
    <name evidence="1" type="ORF">BECKFW1821B_GA0114236_10828</name>
</gene>